<name>A0A7T8QTL9_CALRO</name>
<reference evidence="3" key="1">
    <citation type="submission" date="2021-01" db="EMBL/GenBank/DDBJ databases">
        <title>Caligus Genome Assembly.</title>
        <authorList>
            <person name="Gallardo-Escarate C."/>
        </authorList>
    </citation>
    <scope>NUCLEOTIDE SEQUENCE [LARGE SCALE GENOMIC DNA]</scope>
</reference>
<evidence type="ECO:0000313" key="2">
    <source>
        <dbReference type="EMBL" id="QQP54590.1"/>
    </source>
</evidence>
<evidence type="ECO:0000313" key="3">
    <source>
        <dbReference type="Proteomes" id="UP000595437"/>
    </source>
</evidence>
<sequence>MDFGWLPVAFSFSVSSCPLEEGDGGDTEGGVEAADEDGGRLRLSGEPMHR</sequence>
<keyword evidence="3" id="KW-1185">Reference proteome</keyword>
<feature type="region of interest" description="Disordered" evidence="1">
    <location>
        <begin position="19"/>
        <end position="50"/>
    </location>
</feature>
<proteinExistence type="predicted"/>
<organism evidence="2 3">
    <name type="scientific">Caligus rogercresseyi</name>
    <name type="common">Sea louse</name>
    <dbReference type="NCBI Taxonomy" id="217165"/>
    <lineage>
        <taxon>Eukaryota</taxon>
        <taxon>Metazoa</taxon>
        <taxon>Ecdysozoa</taxon>
        <taxon>Arthropoda</taxon>
        <taxon>Crustacea</taxon>
        <taxon>Multicrustacea</taxon>
        <taxon>Hexanauplia</taxon>
        <taxon>Copepoda</taxon>
        <taxon>Siphonostomatoida</taxon>
        <taxon>Caligidae</taxon>
        <taxon>Caligus</taxon>
    </lineage>
</organism>
<gene>
    <name evidence="2" type="ORF">FKW44_007472</name>
</gene>
<dbReference type="AlphaFoldDB" id="A0A7T8QTL9"/>
<dbReference type="EMBL" id="CP045894">
    <property type="protein sequence ID" value="QQP54590.1"/>
    <property type="molecule type" value="Genomic_DNA"/>
</dbReference>
<evidence type="ECO:0000256" key="1">
    <source>
        <dbReference type="SAM" id="MobiDB-lite"/>
    </source>
</evidence>
<protein>
    <submittedName>
        <fullName evidence="2">Uncharacterized protein</fullName>
    </submittedName>
</protein>
<accession>A0A7T8QTL9</accession>
<dbReference type="Proteomes" id="UP000595437">
    <property type="component" value="Chromosome 5"/>
</dbReference>